<gene>
    <name evidence="1" type="ORF">D4N35_008165</name>
</gene>
<name>A0A443IUV8_9BACI</name>
<dbReference type="EMBL" id="QYTU02000014">
    <property type="protein sequence ID" value="RWR11899.1"/>
    <property type="molecule type" value="Genomic_DNA"/>
</dbReference>
<protein>
    <submittedName>
        <fullName evidence="1">Uncharacterized protein</fullName>
    </submittedName>
</protein>
<dbReference type="AlphaFoldDB" id="A0A443IUV8"/>
<dbReference type="OrthoDB" id="2030399at2"/>
<comment type="caution">
    <text evidence="1">The sequence shown here is derived from an EMBL/GenBank/DDBJ whole genome shotgun (WGS) entry which is preliminary data.</text>
</comment>
<evidence type="ECO:0000313" key="2">
    <source>
        <dbReference type="Proteomes" id="UP000273811"/>
    </source>
</evidence>
<organism evidence="1 2">
    <name type="scientific">Siminovitchia fortis</name>
    <dbReference type="NCBI Taxonomy" id="254758"/>
    <lineage>
        <taxon>Bacteria</taxon>
        <taxon>Bacillati</taxon>
        <taxon>Bacillota</taxon>
        <taxon>Bacilli</taxon>
        <taxon>Bacillales</taxon>
        <taxon>Bacillaceae</taxon>
        <taxon>Siminovitchia</taxon>
    </lineage>
</organism>
<keyword evidence="2" id="KW-1185">Reference proteome</keyword>
<dbReference type="Proteomes" id="UP000273811">
    <property type="component" value="Unassembled WGS sequence"/>
</dbReference>
<dbReference type="RefSeq" id="WP_120072319.1">
    <property type="nucleotide sequence ID" value="NZ_CP126113.1"/>
</dbReference>
<evidence type="ECO:0000313" key="1">
    <source>
        <dbReference type="EMBL" id="RWR11899.1"/>
    </source>
</evidence>
<reference evidence="1" key="1">
    <citation type="submission" date="2018-12" db="EMBL/GenBank/DDBJ databases">
        <authorList>
            <person name="Sun L."/>
            <person name="Chen Z."/>
        </authorList>
    </citation>
    <scope>NUCLEOTIDE SEQUENCE [LARGE SCALE GENOMIC DNA]</scope>
    <source>
        <strain evidence="1">DSM 16012</strain>
    </source>
</reference>
<proteinExistence type="predicted"/>
<sequence length="71" mass="8183">MPEITFDDLPEVIEENKLIASEIHMKVDQYLKNDHPKGWNKIDGAKRFIEQNHHGFGSVGPVPQRINALLY</sequence>
<accession>A0A443IUV8</accession>